<name>A0A1B2J0G4_9LACO</name>
<feature type="binding site" evidence="9">
    <location>
        <position position="137"/>
    </location>
    <ligand>
        <name>Zn(2+)</name>
        <dbReference type="ChEBI" id="CHEBI:29105"/>
        <note>catalytic</note>
    </ligand>
</feature>
<comment type="subcellular location">
    <subcellularLocation>
        <location evidence="9">Cytoplasm</location>
    </subcellularLocation>
</comment>
<accession>A0A1B2J0G4</accession>
<evidence type="ECO:0000313" key="10">
    <source>
        <dbReference type="EMBL" id="ANZ67834.1"/>
    </source>
</evidence>
<keyword evidence="9" id="KW-0963">Cytoplasm</keyword>
<evidence type="ECO:0000256" key="6">
    <source>
        <dbReference type="ARBA" id="ARBA00022759"/>
    </source>
</evidence>
<evidence type="ECO:0000256" key="9">
    <source>
        <dbReference type="HAMAP-Rule" id="MF_00009"/>
    </source>
</evidence>
<evidence type="ECO:0000256" key="4">
    <source>
        <dbReference type="ARBA" id="ARBA00022722"/>
    </source>
</evidence>
<keyword evidence="2 9" id="KW-0690">Ribosome biogenesis</keyword>
<organism evidence="10 11">
    <name type="scientific">Secundilactobacillus paracollinoides</name>
    <dbReference type="NCBI Taxonomy" id="240427"/>
    <lineage>
        <taxon>Bacteria</taxon>
        <taxon>Bacillati</taxon>
        <taxon>Bacillota</taxon>
        <taxon>Bacilli</taxon>
        <taxon>Lactobacillales</taxon>
        <taxon>Lactobacillaceae</taxon>
        <taxon>Secundilactobacillus</taxon>
    </lineage>
</organism>
<keyword evidence="7 9" id="KW-0378">Hydrolase</keyword>
<evidence type="ECO:0000256" key="3">
    <source>
        <dbReference type="ARBA" id="ARBA00022552"/>
    </source>
</evidence>
<dbReference type="OrthoDB" id="9807740at2"/>
<dbReference type="HAMAP" id="MF_00009">
    <property type="entry name" value="Endoribonucl_YbeY"/>
    <property type="match status" value="1"/>
</dbReference>
<gene>
    <name evidence="9" type="primary">ybeY</name>
    <name evidence="10" type="ORF">AYR63_12260</name>
</gene>
<dbReference type="KEGG" id="lpd:AYR62_05240"/>
<comment type="cofactor">
    <cofactor evidence="9">
        <name>Zn(2+)</name>
        <dbReference type="ChEBI" id="CHEBI:29105"/>
    </cofactor>
    <text evidence="9">Binds 1 zinc ion.</text>
</comment>
<keyword evidence="11" id="KW-1185">Reference proteome</keyword>
<dbReference type="GO" id="GO:0004222">
    <property type="term" value="F:metalloendopeptidase activity"/>
    <property type="evidence" value="ECO:0007669"/>
    <property type="project" value="InterPro"/>
</dbReference>
<dbReference type="Proteomes" id="UP000093267">
    <property type="component" value="Chromosome"/>
</dbReference>
<keyword evidence="5 9" id="KW-0479">Metal-binding</keyword>
<keyword evidence="4 9" id="KW-0540">Nuclease</keyword>
<dbReference type="GO" id="GO:0008270">
    <property type="term" value="F:zinc ion binding"/>
    <property type="evidence" value="ECO:0007669"/>
    <property type="project" value="UniProtKB-UniRule"/>
</dbReference>
<comment type="function">
    <text evidence="9">Single strand-specific metallo-endoribonuclease involved in late-stage 70S ribosome quality control and in maturation of the 3' terminus of the 16S rRNA.</text>
</comment>
<dbReference type="Pfam" id="PF02130">
    <property type="entry name" value="YbeY"/>
    <property type="match status" value="1"/>
</dbReference>
<dbReference type="PANTHER" id="PTHR46986">
    <property type="entry name" value="ENDORIBONUCLEASE YBEY, CHLOROPLASTIC"/>
    <property type="match status" value="1"/>
</dbReference>
<dbReference type="Gene3D" id="3.40.390.30">
    <property type="entry name" value="Metalloproteases ('zincins'), catalytic domain"/>
    <property type="match status" value="1"/>
</dbReference>
<dbReference type="InterPro" id="IPR002036">
    <property type="entry name" value="YbeY"/>
</dbReference>
<dbReference type="InterPro" id="IPR020549">
    <property type="entry name" value="YbeY_CS"/>
</dbReference>
<dbReference type="AlphaFoldDB" id="A0A1B2J0G4"/>
<dbReference type="PROSITE" id="PS01306">
    <property type="entry name" value="UPF0054"/>
    <property type="match status" value="1"/>
</dbReference>
<dbReference type="SUPFAM" id="SSF55486">
    <property type="entry name" value="Metalloproteases ('zincins'), catalytic domain"/>
    <property type="match status" value="1"/>
</dbReference>
<keyword evidence="8 9" id="KW-0862">Zinc</keyword>
<evidence type="ECO:0000313" key="11">
    <source>
        <dbReference type="Proteomes" id="UP000093267"/>
    </source>
</evidence>
<dbReference type="EC" id="3.1.-.-" evidence="9"/>
<keyword evidence="6 9" id="KW-0255">Endonuclease</keyword>
<feature type="binding site" evidence="9">
    <location>
        <position position="131"/>
    </location>
    <ligand>
        <name>Zn(2+)</name>
        <dbReference type="ChEBI" id="CHEBI:29105"/>
        <note>catalytic</note>
    </ligand>
</feature>
<evidence type="ECO:0000256" key="8">
    <source>
        <dbReference type="ARBA" id="ARBA00022833"/>
    </source>
</evidence>
<reference evidence="10 11" key="1">
    <citation type="submission" date="2016-03" db="EMBL/GenBank/DDBJ databases">
        <title>Pediococcus and Lactobacillus from brewery environment - whole genome sequencing and assembly.</title>
        <authorList>
            <person name="Behr J."/>
            <person name="Geissler A.J."/>
            <person name="Vogel R.F."/>
        </authorList>
    </citation>
    <scope>NUCLEOTIDE SEQUENCE [LARGE SCALE GENOMIC DNA]</scope>
    <source>
        <strain evidence="10 11">TMW 1.1995</strain>
    </source>
</reference>
<protein>
    <recommendedName>
        <fullName evidence="9">Endoribonuclease YbeY</fullName>
        <ecNumber evidence="9">3.1.-.-</ecNumber>
    </recommendedName>
</protein>
<dbReference type="PANTHER" id="PTHR46986:SF1">
    <property type="entry name" value="ENDORIBONUCLEASE YBEY, CHLOROPLASTIC"/>
    <property type="match status" value="1"/>
</dbReference>
<dbReference type="STRING" id="240427.AYR62_05240"/>
<evidence type="ECO:0000256" key="7">
    <source>
        <dbReference type="ARBA" id="ARBA00022801"/>
    </source>
</evidence>
<evidence type="ECO:0000256" key="2">
    <source>
        <dbReference type="ARBA" id="ARBA00022517"/>
    </source>
</evidence>
<dbReference type="EMBL" id="CP014924">
    <property type="protein sequence ID" value="ANZ67834.1"/>
    <property type="molecule type" value="Genomic_DNA"/>
</dbReference>
<evidence type="ECO:0000256" key="5">
    <source>
        <dbReference type="ARBA" id="ARBA00022723"/>
    </source>
</evidence>
<sequence length="161" mass="18588">MDLEIYDETTDGFPDEKVKLIRDVLEYAGQYIKLGENTEMSVTLVNNDRIQEINKEYRGVDRATDVISFAIEDSAEEDEFPIVMDDELSEVIPENIGDIFVSVDKVGEQADFLEHSYDRELGFLVVHGFLHLNGYDHMKAEDEKVMFKLQRDILDAYGLKR</sequence>
<proteinExistence type="inferred from homology"/>
<dbReference type="GO" id="GO:0004521">
    <property type="term" value="F:RNA endonuclease activity"/>
    <property type="evidence" value="ECO:0007669"/>
    <property type="project" value="UniProtKB-UniRule"/>
</dbReference>
<keyword evidence="3 9" id="KW-0698">rRNA processing</keyword>
<dbReference type="InterPro" id="IPR023091">
    <property type="entry name" value="MetalPrtase_cat_dom_sf_prd"/>
</dbReference>
<dbReference type="GO" id="GO:0006364">
    <property type="term" value="P:rRNA processing"/>
    <property type="evidence" value="ECO:0007669"/>
    <property type="project" value="UniProtKB-UniRule"/>
</dbReference>
<dbReference type="GO" id="GO:0005737">
    <property type="term" value="C:cytoplasm"/>
    <property type="evidence" value="ECO:0007669"/>
    <property type="project" value="UniProtKB-SubCell"/>
</dbReference>
<evidence type="ECO:0000256" key="1">
    <source>
        <dbReference type="ARBA" id="ARBA00010875"/>
    </source>
</evidence>
<feature type="binding site" evidence="9">
    <location>
        <position position="127"/>
    </location>
    <ligand>
        <name>Zn(2+)</name>
        <dbReference type="ChEBI" id="CHEBI:29105"/>
        <note>catalytic</note>
    </ligand>
</feature>
<dbReference type="RefSeq" id="WP_054710499.1">
    <property type="nucleotide sequence ID" value="NZ_CP014912.1"/>
</dbReference>
<dbReference type="NCBIfam" id="TIGR00043">
    <property type="entry name" value="rRNA maturation RNase YbeY"/>
    <property type="match status" value="1"/>
</dbReference>
<comment type="similarity">
    <text evidence="1 9">Belongs to the endoribonuclease YbeY family.</text>
</comment>